<sequence>MSSSSSSSPSMVRSGHTEPSSSSRKCQVTLQTGDWRLDASSAPVTGGMNRRLPTGGEAYGTPRNASTGSRWRPSRCSIVPETAPYLVCTIRELVDFLSVSFSSMLLLPGPPLLGLLPLPLLLLLLLLLPDPAEFMGATSETVKTTTAIITVAGSMLSVSIFAE</sequence>
<dbReference type="EnsemblMetazoa" id="ACOM028592-RA">
    <property type="protein sequence ID" value="ACOM028592-PA.1"/>
    <property type="gene ID" value="ACOM028592"/>
</dbReference>
<keyword evidence="2" id="KW-0472">Membrane</keyword>
<feature type="compositionally biased region" description="Low complexity" evidence="1">
    <location>
        <begin position="1"/>
        <end position="10"/>
    </location>
</feature>
<keyword evidence="2" id="KW-1133">Transmembrane helix</keyword>
<feature type="compositionally biased region" description="Polar residues" evidence="1">
    <location>
        <begin position="17"/>
        <end position="32"/>
    </location>
</feature>
<feature type="transmembrane region" description="Helical" evidence="2">
    <location>
        <begin position="112"/>
        <end position="129"/>
    </location>
</feature>
<dbReference type="AlphaFoldDB" id="A0A8W7PAT6"/>
<keyword evidence="2" id="KW-0812">Transmembrane</keyword>
<feature type="region of interest" description="Disordered" evidence="1">
    <location>
        <begin position="1"/>
        <end position="72"/>
    </location>
</feature>
<evidence type="ECO:0000313" key="3">
    <source>
        <dbReference type="EnsemblMetazoa" id="ACOM028592-PA.1"/>
    </source>
</evidence>
<name>A0A8W7PAT6_ANOCL</name>
<dbReference type="Proteomes" id="UP000075882">
    <property type="component" value="Unassembled WGS sequence"/>
</dbReference>
<proteinExistence type="predicted"/>
<organism evidence="3">
    <name type="scientific">Anopheles coluzzii</name>
    <name type="common">African malaria mosquito</name>
    <dbReference type="NCBI Taxonomy" id="1518534"/>
    <lineage>
        <taxon>Eukaryota</taxon>
        <taxon>Metazoa</taxon>
        <taxon>Ecdysozoa</taxon>
        <taxon>Arthropoda</taxon>
        <taxon>Hexapoda</taxon>
        <taxon>Insecta</taxon>
        <taxon>Pterygota</taxon>
        <taxon>Neoptera</taxon>
        <taxon>Endopterygota</taxon>
        <taxon>Diptera</taxon>
        <taxon>Nematocera</taxon>
        <taxon>Culicoidea</taxon>
        <taxon>Culicidae</taxon>
        <taxon>Anophelinae</taxon>
        <taxon>Anopheles</taxon>
    </lineage>
</organism>
<reference evidence="3" key="1">
    <citation type="submission" date="2022-08" db="UniProtKB">
        <authorList>
            <consortium name="EnsemblMetazoa"/>
        </authorList>
    </citation>
    <scope>IDENTIFICATION</scope>
</reference>
<protein>
    <submittedName>
        <fullName evidence="3">Uncharacterized protein</fullName>
    </submittedName>
</protein>
<evidence type="ECO:0000256" key="1">
    <source>
        <dbReference type="SAM" id="MobiDB-lite"/>
    </source>
</evidence>
<evidence type="ECO:0000256" key="2">
    <source>
        <dbReference type="SAM" id="Phobius"/>
    </source>
</evidence>
<accession>A0A8W7PAT6</accession>